<comment type="caution">
    <text evidence="2">The sequence shown here is derived from an EMBL/GenBank/DDBJ whole genome shotgun (WGS) entry which is preliminary data.</text>
</comment>
<gene>
    <name evidence="2" type="ORF">FHR83_005519</name>
</gene>
<reference evidence="2 3" key="1">
    <citation type="submission" date="2020-08" db="EMBL/GenBank/DDBJ databases">
        <title>Genomic Encyclopedia of Type Strains, Phase III (KMG-III): the genomes of soil and plant-associated and newly described type strains.</title>
        <authorList>
            <person name="Whitman W."/>
        </authorList>
    </citation>
    <scope>NUCLEOTIDE SEQUENCE [LARGE SCALE GENOMIC DNA]</scope>
    <source>
        <strain evidence="2 3">CECT 3287</strain>
    </source>
</reference>
<protein>
    <submittedName>
        <fullName evidence="2">Uncharacterized protein</fullName>
    </submittedName>
</protein>
<organism evidence="2 3">
    <name type="scientific">Actinoplanes campanulatus</name>
    <dbReference type="NCBI Taxonomy" id="113559"/>
    <lineage>
        <taxon>Bacteria</taxon>
        <taxon>Bacillati</taxon>
        <taxon>Actinomycetota</taxon>
        <taxon>Actinomycetes</taxon>
        <taxon>Micromonosporales</taxon>
        <taxon>Micromonosporaceae</taxon>
        <taxon>Actinoplanes</taxon>
    </lineage>
</organism>
<keyword evidence="1" id="KW-1133">Transmembrane helix</keyword>
<feature type="transmembrane region" description="Helical" evidence="1">
    <location>
        <begin position="25"/>
        <end position="42"/>
    </location>
</feature>
<name>A0A7W5AKM9_9ACTN</name>
<keyword evidence="3" id="KW-1185">Reference proteome</keyword>
<keyword evidence="1" id="KW-0472">Membrane</keyword>
<dbReference type="RefSeq" id="WP_260179362.1">
    <property type="nucleotide sequence ID" value="NZ_BMPW01000019.1"/>
</dbReference>
<dbReference type="Proteomes" id="UP000590749">
    <property type="component" value="Unassembled WGS sequence"/>
</dbReference>
<evidence type="ECO:0000313" key="3">
    <source>
        <dbReference type="Proteomes" id="UP000590749"/>
    </source>
</evidence>
<accession>A0A7W5AKM9</accession>
<sequence>MITSLDAISEAGRTIRYAMGSNARTARLTVLMLIAVISWHLLL</sequence>
<keyword evidence="1" id="KW-0812">Transmembrane</keyword>
<evidence type="ECO:0000313" key="2">
    <source>
        <dbReference type="EMBL" id="MBB3097835.1"/>
    </source>
</evidence>
<dbReference type="EMBL" id="JACHXF010000012">
    <property type="protein sequence ID" value="MBB3097835.1"/>
    <property type="molecule type" value="Genomic_DNA"/>
</dbReference>
<proteinExistence type="predicted"/>
<evidence type="ECO:0000256" key="1">
    <source>
        <dbReference type="SAM" id="Phobius"/>
    </source>
</evidence>
<dbReference type="AlphaFoldDB" id="A0A7W5AKM9"/>